<dbReference type="InterPro" id="IPR018550">
    <property type="entry name" value="Lipid-A_deacylase-rel"/>
</dbReference>
<accession>A0ABX8ZE62</accession>
<feature type="chain" id="PRO_5046680905" evidence="1">
    <location>
        <begin position="24"/>
        <end position="178"/>
    </location>
</feature>
<name>A0ABX8ZE62_9SPHN</name>
<evidence type="ECO:0000313" key="3">
    <source>
        <dbReference type="Proteomes" id="UP000824280"/>
    </source>
</evidence>
<dbReference type="GO" id="GO:0016787">
    <property type="term" value="F:hydrolase activity"/>
    <property type="evidence" value="ECO:0007669"/>
    <property type="project" value="UniProtKB-KW"/>
</dbReference>
<gene>
    <name evidence="2" type="ORF">K3166_00755</name>
</gene>
<proteinExistence type="predicted"/>
<organism evidence="2 3">
    <name type="scientific">Qipengyuania psychrotolerans</name>
    <dbReference type="NCBI Taxonomy" id="2867238"/>
    <lineage>
        <taxon>Bacteria</taxon>
        <taxon>Pseudomonadati</taxon>
        <taxon>Pseudomonadota</taxon>
        <taxon>Alphaproteobacteria</taxon>
        <taxon>Sphingomonadales</taxon>
        <taxon>Erythrobacteraceae</taxon>
        <taxon>Qipengyuania</taxon>
    </lineage>
</organism>
<dbReference type="Pfam" id="PF09411">
    <property type="entry name" value="PagL"/>
    <property type="match status" value="1"/>
</dbReference>
<sequence length="178" mass="19342">MRLHQTALSLVLIAAALPTSAAADEIYGGSYVHGVDTPFTLYTGEGGADVQFGYRLDPVTEKLGGPQPYVFGSVNTEGDTSFAGFGVSWKAEIGKVYLRPGVGLVIHDAPELRIDPVARKRTDLGSRVLFEPEIAVGVDLDDRWSVEASWVHISNAQLFDSEQNPGIDMMGLRLNYRM</sequence>
<reference evidence="2 3" key="1">
    <citation type="submission" date="2021-08" db="EMBL/GenBank/DDBJ databases">
        <title>Comparative Genomics Analysis of the Genus Qipengyuania Reveals Extensive Genetic Diversity and Metabolic Versatility, Including the Description of Fifteen Novel Species.</title>
        <authorList>
            <person name="Liu Y."/>
        </authorList>
    </citation>
    <scope>NUCLEOTIDE SEQUENCE [LARGE SCALE GENOMIC DNA]</scope>
    <source>
        <strain evidence="2 3">1XM2-8</strain>
    </source>
</reference>
<dbReference type="EMBL" id="CP081297">
    <property type="protein sequence ID" value="QZD87275.1"/>
    <property type="molecule type" value="Genomic_DNA"/>
</dbReference>
<keyword evidence="2" id="KW-0378">Hydrolase</keyword>
<evidence type="ECO:0000256" key="1">
    <source>
        <dbReference type="SAM" id="SignalP"/>
    </source>
</evidence>
<dbReference type="Proteomes" id="UP000824280">
    <property type="component" value="Chromosome"/>
</dbReference>
<keyword evidence="1" id="KW-0732">Signal</keyword>
<dbReference type="RefSeq" id="WP_221422814.1">
    <property type="nucleotide sequence ID" value="NZ_CP081297.1"/>
</dbReference>
<keyword evidence="3" id="KW-1185">Reference proteome</keyword>
<dbReference type="Gene3D" id="2.40.160.20">
    <property type="match status" value="1"/>
</dbReference>
<feature type="signal peptide" evidence="1">
    <location>
        <begin position="1"/>
        <end position="23"/>
    </location>
</feature>
<protein>
    <submittedName>
        <fullName evidence="2">Acyloxyacyl hydrolase</fullName>
    </submittedName>
</protein>
<evidence type="ECO:0000313" key="2">
    <source>
        <dbReference type="EMBL" id="QZD87275.1"/>
    </source>
</evidence>